<sequence>MFQVGDRVKAVKGKQWANKQLEDLGDTITSIKEGKDLYHTYLRFGGQDSGMRATCFELLFPVSLENE</sequence>
<proteinExistence type="predicted"/>
<accession>A0A0R6CRH0</accession>
<evidence type="ECO:0000313" key="2">
    <source>
        <dbReference type="Proteomes" id="UP000202282"/>
    </source>
</evidence>
<keyword evidence="2" id="KW-1185">Reference proteome</keyword>
<dbReference type="Proteomes" id="UP000202282">
    <property type="component" value="Segment"/>
</dbReference>
<organism evidence="1 2">
    <name type="scientific">Citrobacter phage CVT22</name>
    <dbReference type="NCBI Taxonomy" id="1622234"/>
    <lineage>
        <taxon>Viruses</taxon>
        <taxon>Duplodnaviria</taxon>
        <taxon>Heunggongvirae</taxon>
        <taxon>Uroviricota</taxon>
        <taxon>Caudoviricetes</taxon>
        <taxon>Zobellviridae</taxon>
        <taxon>Citrovirus</taxon>
        <taxon>Citrovirus coptotermitis</taxon>
    </lineage>
</organism>
<dbReference type="RefSeq" id="YP_009168443.1">
    <property type="nucleotide sequence ID" value="NC_027988.2"/>
</dbReference>
<name>A0A0R6CRH0_9CAUD</name>
<dbReference type="EMBL" id="KP774835">
    <property type="protein sequence ID" value="AJT60764.1"/>
    <property type="molecule type" value="Genomic_DNA"/>
</dbReference>
<reference evidence="1 2" key="1">
    <citation type="journal article" date="2015" name="Genome Announc.">
        <title>Complete Genome Sequence of Citrobacter Phage CVT22 Isolated from the Gut of the Formosan Subterranean Termite, Coptotermes formosanus Shiraki.</title>
        <authorList>
            <person name="Tikhe C.V."/>
            <person name="Martin T.M."/>
            <person name="Gissendanner C.R."/>
            <person name="Husseneder C."/>
        </authorList>
    </citation>
    <scope>NUCLEOTIDE SEQUENCE [LARGE SCALE GENOMIC DNA]</scope>
</reference>
<dbReference type="GeneID" id="26040386"/>
<evidence type="ECO:0000313" key="1">
    <source>
        <dbReference type="EMBL" id="AJT60764.1"/>
    </source>
</evidence>
<protein>
    <submittedName>
        <fullName evidence="1">Uncharacterized protein</fullName>
    </submittedName>
</protein>
<dbReference type="KEGG" id="vg:26040386"/>